<dbReference type="InterPro" id="IPR051051">
    <property type="entry name" value="E3_ubiq-ligase_TRIM/RNF"/>
</dbReference>
<dbReference type="Pfam" id="PF13445">
    <property type="entry name" value="zf-RING_UBOX"/>
    <property type="match status" value="1"/>
</dbReference>
<dbReference type="Pfam" id="PF00622">
    <property type="entry name" value="SPRY"/>
    <property type="match status" value="1"/>
</dbReference>
<sequence length="466" mass="51923">MAAQLLEDKLTCAICLELFQEPVTLPCGHNFCEACIRKSWGRCGKECPECRDPFPDGAELRRNVALSGVLEVGRPLELFCRTEGLCVCSACAVSECRPHELGLLDAERRGREVQLRARLEATRQQATQTETQLQELLQQSSQIQDSACNLACSVSGKFSSLLQALELRRHQELRTIKAAKAQVLAQARAGEQQLRGHLEALACHGRRIQDLLEQEDDRTFLQWDEDQMLGDLKELLSQLSGLLLEKWGHPETPATTTDSDPVAVPSAELSAGLCQCVPSAVILAGTGRLQADYRNLTFDPSSANHHFSLSCQNRQVKHCRQPQGLAKPGSFELWQVQCTQSFQSGRHYWEVCVSDHSVTLGVAYPGLTRHKPGPHTDNIGREPCSWGLCIQEDSAQAWHCGKAQRLPRVSAQLLGIDLDLTLGCLTFYSLEPETQRLHTFHALFTQPLYPVFWLLEGRTLTLCHQP</sequence>
<dbReference type="InterPro" id="IPR013320">
    <property type="entry name" value="ConA-like_dom_sf"/>
</dbReference>
<dbReference type="GO" id="GO:0070534">
    <property type="term" value="P:protein K63-linked ubiquitination"/>
    <property type="evidence" value="ECO:0007669"/>
    <property type="project" value="UniProtKB-ARBA"/>
</dbReference>
<evidence type="ECO:0000256" key="11">
    <source>
        <dbReference type="ARBA" id="ARBA00022771"/>
    </source>
</evidence>
<dbReference type="InterPro" id="IPR001841">
    <property type="entry name" value="Znf_RING"/>
</dbReference>
<evidence type="ECO:0000256" key="12">
    <source>
        <dbReference type="ARBA" id="ARBA00022833"/>
    </source>
</evidence>
<dbReference type="PRINTS" id="PR01407">
    <property type="entry name" value="BUTYPHLNCDUF"/>
</dbReference>
<dbReference type="PROSITE" id="PS50188">
    <property type="entry name" value="B302_SPRY"/>
    <property type="match status" value="1"/>
</dbReference>
<dbReference type="InterPro" id="IPR001870">
    <property type="entry name" value="B30.2/SPRY"/>
</dbReference>
<dbReference type="InterPro" id="IPR058030">
    <property type="entry name" value="TRIM8/14/16/25/29/45/65_CC"/>
</dbReference>
<keyword evidence="7" id="KW-0597">Phosphoprotein</keyword>
<reference evidence="24" key="1">
    <citation type="submission" date="2012-07" db="EMBL/GenBank/DDBJ databases">
        <title>Genome of the Chinese tree shrew, a rising model animal genetically related to primates.</title>
        <authorList>
            <person name="Zhang G."/>
            <person name="Fan Y."/>
            <person name="Yao Y."/>
            <person name="Huang Z."/>
        </authorList>
    </citation>
    <scope>NUCLEOTIDE SEQUENCE [LARGE SCALE GENOMIC DNA]</scope>
</reference>
<dbReference type="GO" id="GO:0010508">
    <property type="term" value="P:positive regulation of autophagy"/>
    <property type="evidence" value="ECO:0007669"/>
    <property type="project" value="TreeGrafter"/>
</dbReference>
<evidence type="ECO:0000256" key="6">
    <source>
        <dbReference type="ARBA" id="ARBA00022490"/>
    </source>
</evidence>
<accession>L9L017</accession>
<keyword evidence="11 19" id="KW-0863">Zinc-finger</keyword>
<evidence type="ECO:0000256" key="4">
    <source>
        <dbReference type="ARBA" id="ARBA00008518"/>
    </source>
</evidence>
<evidence type="ECO:0000313" key="24">
    <source>
        <dbReference type="Proteomes" id="UP000011518"/>
    </source>
</evidence>
<keyword evidence="13" id="KW-0391">Immunity</keyword>
<evidence type="ECO:0000313" key="23">
    <source>
        <dbReference type="EMBL" id="ELW68303.1"/>
    </source>
</evidence>
<keyword evidence="9" id="KW-0808">Transferase</keyword>
<dbReference type="PROSITE" id="PS50089">
    <property type="entry name" value="ZF_RING_2"/>
    <property type="match status" value="1"/>
</dbReference>
<dbReference type="FunCoup" id="L9L017">
    <property type="interactions" value="1133"/>
</dbReference>
<dbReference type="EMBL" id="KB320577">
    <property type="protein sequence ID" value="ELW68303.1"/>
    <property type="molecule type" value="Genomic_DNA"/>
</dbReference>
<dbReference type="GO" id="GO:0045087">
    <property type="term" value="P:innate immune response"/>
    <property type="evidence" value="ECO:0007669"/>
    <property type="project" value="UniProtKB-KW"/>
</dbReference>
<dbReference type="GO" id="GO:0032728">
    <property type="term" value="P:positive regulation of interferon-beta production"/>
    <property type="evidence" value="ECO:0007669"/>
    <property type="project" value="UniProtKB-ARBA"/>
</dbReference>
<name>L9L017_TUPCH</name>
<comment type="catalytic activity">
    <reaction evidence="1">
        <text>S-ubiquitinyl-[E2 ubiquitin-conjugating enzyme]-L-cysteine + [acceptor protein]-L-lysine = [E2 ubiquitin-conjugating enzyme]-L-cysteine + N(6)-ubiquitinyl-[acceptor protein]-L-lysine.</text>
        <dbReference type="EC" id="2.3.2.27"/>
    </reaction>
</comment>
<keyword evidence="12" id="KW-0862">Zinc</keyword>
<comment type="subcellular location">
    <subcellularLocation>
        <location evidence="2">Cytoplasm</location>
    </subcellularLocation>
</comment>
<dbReference type="InterPro" id="IPR017907">
    <property type="entry name" value="Znf_RING_CS"/>
</dbReference>
<comment type="similarity">
    <text evidence="4">Belongs to the TRIM/RBCC family.</text>
</comment>
<keyword evidence="10" id="KW-0479">Metal-binding</keyword>
<dbReference type="EC" id="2.3.2.27" evidence="5"/>
<keyword evidence="6" id="KW-0963">Cytoplasm</keyword>
<evidence type="ECO:0000256" key="7">
    <source>
        <dbReference type="ARBA" id="ARBA00022553"/>
    </source>
</evidence>
<evidence type="ECO:0000256" key="16">
    <source>
        <dbReference type="ARBA" id="ARBA00065521"/>
    </source>
</evidence>
<keyword evidence="24" id="KW-1185">Reference proteome</keyword>
<evidence type="ECO:0000256" key="5">
    <source>
        <dbReference type="ARBA" id="ARBA00012483"/>
    </source>
</evidence>
<dbReference type="PANTHER" id="PTHR25465">
    <property type="entry name" value="B-BOX DOMAIN CONTAINING"/>
    <property type="match status" value="1"/>
</dbReference>
<dbReference type="Gene3D" id="3.30.40.10">
    <property type="entry name" value="Zinc/RING finger domain, C3HC4 (zinc finger)"/>
    <property type="match status" value="1"/>
</dbReference>
<keyword evidence="14" id="KW-0007">Acetylation</keyword>
<dbReference type="SUPFAM" id="SSF49899">
    <property type="entry name" value="Concanavalin A-like lectins/glucanases"/>
    <property type="match status" value="1"/>
</dbReference>
<comment type="pathway">
    <text evidence="3">Protein modification; protein ubiquitination.</text>
</comment>
<evidence type="ECO:0000256" key="14">
    <source>
        <dbReference type="ARBA" id="ARBA00022990"/>
    </source>
</evidence>
<dbReference type="SUPFAM" id="SSF57850">
    <property type="entry name" value="RING/U-box"/>
    <property type="match status" value="1"/>
</dbReference>
<proteinExistence type="inferred from homology"/>
<dbReference type="InterPro" id="IPR027370">
    <property type="entry name" value="Znf-RING_euk"/>
</dbReference>
<feature type="domain" description="B30.2/SPRY" evidence="22">
    <location>
        <begin position="276"/>
        <end position="466"/>
    </location>
</feature>
<evidence type="ECO:0000256" key="19">
    <source>
        <dbReference type="PROSITE-ProRule" id="PRU00175"/>
    </source>
</evidence>
<dbReference type="InParanoid" id="L9L017"/>
<dbReference type="InterPro" id="IPR003879">
    <property type="entry name" value="Butyrophylin_SPRY"/>
</dbReference>
<evidence type="ECO:0000259" key="21">
    <source>
        <dbReference type="PROSITE" id="PS50089"/>
    </source>
</evidence>
<dbReference type="AlphaFoldDB" id="L9L017"/>
<dbReference type="Pfam" id="PF25600">
    <property type="entry name" value="TRIM_CC"/>
    <property type="match status" value="1"/>
</dbReference>
<dbReference type="InterPro" id="IPR003877">
    <property type="entry name" value="SPRY_dom"/>
</dbReference>
<keyword evidence="8" id="KW-0399">Innate immunity</keyword>
<dbReference type="STRING" id="246437.L9L017"/>
<comment type="subunit">
    <text evidence="16">Homo-multimerizes. Interacts with ARRDC4.</text>
</comment>
<evidence type="ECO:0000259" key="22">
    <source>
        <dbReference type="PROSITE" id="PS50188"/>
    </source>
</evidence>
<feature type="domain" description="RING-type" evidence="21">
    <location>
        <begin position="12"/>
        <end position="51"/>
    </location>
</feature>
<protein>
    <recommendedName>
        <fullName evidence="17">E3 ubiquitin-protein ligase TRIM65</fullName>
        <ecNumber evidence="5">2.3.2.27</ecNumber>
    </recommendedName>
    <alternativeName>
        <fullName evidence="18">Tripartite motif-containing protein 65</fullName>
    </alternativeName>
</protein>
<dbReference type="FunFam" id="2.60.120.920:FF:000061">
    <property type="entry name" value="Tripartite motif containing 65"/>
    <property type="match status" value="1"/>
</dbReference>
<dbReference type="GO" id="GO:0043254">
    <property type="term" value="P:regulation of protein-containing complex assembly"/>
    <property type="evidence" value="ECO:0007669"/>
    <property type="project" value="UniProtKB-ARBA"/>
</dbReference>
<evidence type="ECO:0000256" key="20">
    <source>
        <dbReference type="SAM" id="Coils"/>
    </source>
</evidence>
<evidence type="ECO:0000256" key="10">
    <source>
        <dbReference type="ARBA" id="ARBA00022723"/>
    </source>
</evidence>
<dbReference type="GO" id="GO:0008270">
    <property type="term" value="F:zinc ion binding"/>
    <property type="evidence" value="ECO:0007669"/>
    <property type="project" value="UniProtKB-KW"/>
</dbReference>
<dbReference type="InterPro" id="IPR013083">
    <property type="entry name" value="Znf_RING/FYVE/PHD"/>
</dbReference>
<dbReference type="PANTHER" id="PTHR25465:SF14">
    <property type="entry name" value="E3 UBIQUITIN-PROTEIN LIGASE TRIM65"/>
    <property type="match status" value="1"/>
</dbReference>
<evidence type="ECO:0000256" key="2">
    <source>
        <dbReference type="ARBA" id="ARBA00004496"/>
    </source>
</evidence>
<dbReference type="InterPro" id="IPR048222">
    <property type="entry name" value="TRIM65_SPRY_PRY"/>
</dbReference>
<keyword evidence="15 20" id="KW-0175">Coiled coil</keyword>
<evidence type="ECO:0000256" key="15">
    <source>
        <dbReference type="ARBA" id="ARBA00023054"/>
    </source>
</evidence>
<dbReference type="FunFam" id="3.30.40.10:FF:000492">
    <property type="entry name" value="Tripartite motif containing 65"/>
    <property type="match status" value="1"/>
</dbReference>
<evidence type="ECO:0000256" key="13">
    <source>
        <dbReference type="ARBA" id="ARBA00022859"/>
    </source>
</evidence>
<reference evidence="24" key="2">
    <citation type="journal article" date="2013" name="Nat. Commun.">
        <title>Genome of the Chinese tree shrew.</title>
        <authorList>
            <person name="Fan Y."/>
            <person name="Huang Z.Y."/>
            <person name="Cao C.C."/>
            <person name="Chen C.S."/>
            <person name="Chen Y.X."/>
            <person name="Fan D.D."/>
            <person name="He J."/>
            <person name="Hou H.L."/>
            <person name="Hu L."/>
            <person name="Hu X.T."/>
            <person name="Jiang X.T."/>
            <person name="Lai R."/>
            <person name="Lang Y.S."/>
            <person name="Liang B."/>
            <person name="Liao S.G."/>
            <person name="Mu D."/>
            <person name="Ma Y.Y."/>
            <person name="Niu Y.Y."/>
            <person name="Sun X.Q."/>
            <person name="Xia J.Q."/>
            <person name="Xiao J."/>
            <person name="Xiong Z.Q."/>
            <person name="Xu L."/>
            <person name="Yang L."/>
            <person name="Zhang Y."/>
            <person name="Zhao W."/>
            <person name="Zhao X.D."/>
            <person name="Zheng Y.T."/>
            <person name="Zhou J.M."/>
            <person name="Zhu Y.B."/>
            <person name="Zhang G.J."/>
            <person name="Wang J."/>
            <person name="Yao Y.G."/>
        </authorList>
    </citation>
    <scope>NUCLEOTIDE SEQUENCE [LARGE SCALE GENOMIC DNA]</scope>
</reference>
<dbReference type="SUPFAM" id="SSF57845">
    <property type="entry name" value="B-box zinc-binding domain"/>
    <property type="match status" value="1"/>
</dbReference>
<dbReference type="CDD" id="cd12896">
    <property type="entry name" value="SPRY_PRY_TRIM65"/>
    <property type="match status" value="1"/>
</dbReference>
<evidence type="ECO:0000256" key="18">
    <source>
        <dbReference type="ARBA" id="ARBA00076763"/>
    </source>
</evidence>
<evidence type="ECO:0000256" key="17">
    <source>
        <dbReference type="ARBA" id="ARBA00073100"/>
    </source>
</evidence>
<dbReference type="Gene3D" id="2.60.120.920">
    <property type="match status" value="1"/>
</dbReference>
<dbReference type="GO" id="GO:0005737">
    <property type="term" value="C:cytoplasm"/>
    <property type="evidence" value="ECO:0007669"/>
    <property type="project" value="UniProtKB-SubCell"/>
</dbReference>
<organism evidence="23 24">
    <name type="scientific">Tupaia chinensis</name>
    <name type="common">Chinese tree shrew</name>
    <name type="synonym">Tupaia belangeri chinensis</name>
    <dbReference type="NCBI Taxonomy" id="246437"/>
    <lineage>
        <taxon>Eukaryota</taxon>
        <taxon>Metazoa</taxon>
        <taxon>Chordata</taxon>
        <taxon>Craniata</taxon>
        <taxon>Vertebrata</taxon>
        <taxon>Euteleostomi</taxon>
        <taxon>Mammalia</taxon>
        <taxon>Eutheria</taxon>
        <taxon>Euarchontoglires</taxon>
        <taxon>Scandentia</taxon>
        <taxon>Tupaiidae</taxon>
        <taxon>Tupaia</taxon>
    </lineage>
</organism>
<dbReference type="SMART" id="SM00184">
    <property type="entry name" value="RING"/>
    <property type="match status" value="1"/>
</dbReference>
<dbReference type="GO" id="GO:0061630">
    <property type="term" value="F:ubiquitin protein ligase activity"/>
    <property type="evidence" value="ECO:0007669"/>
    <property type="project" value="UniProtKB-EC"/>
</dbReference>
<evidence type="ECO:0000256" key="8">
    <source>
        <dbReference type="ARBA" id="ARBA00022588"/>
    </source>
</evidence>
<dbReference type="Gene3D" id="3.30.160.60">
    <property type="entry name" value="Classic Zinc Finger"/>
    <property type="match status" value="1"/>
</dbReference>
<dbReference type="SMART" id="SM00449">
    <property type="entry name" value="SPRY"/>
    <property type="match status" value="1"/>
</dbReference>
<evidence type="ECO:0000256" key="9">
    <source>
        <dbReference type="ARBA" id="ARBA00022679"/>
    </source>
</evidence>
<evidence type="ECO:0000256" key="3">
    <source>
        <dbReference type="ARBA" id="ARBA00004906"/>
    </source>
</evidence>
<dbReference type="PROSITE" id="PS00518">
    <property type="entry name" value="ZF_RING_1"/>
    <property type="match status" value="1"/>
</dbReference>
<evidence type="ECO:0000256" key="1">
    <source>
        <dbReference type="ARBA" id="ARBA00000900"/>
    </source>
</evidence>
<dbReference type="Proteomes" id="UP000011518">
    <property type="component" value="Unassembled WGS sequence"/>
</dbReference>
<gene>
    <name evidence="23" type="ORF">TREES_T100007451</name>
</gene>
<feature type="coiled-coil region" evidence="20">
    <location>
        <begin position="112"/>
        <end position="182"/>
    </location>
</feature>
<dbReference type="InterPro" id="IPR043136">
    <property type="entry name" value="B30.2/SPRY_sf"/>
</dbReference>